<keyword evidence="2" id="KW-1185">Reference proteome</keyword>
<protein>
    <submittedName>
        <fullName evidence="1">Uncharacterized protein</fullName>
    </submittedName>
</protein>
<dbReference type="Proteomes" id="UP001374803">
    <property type="component" value="Chromosome"/>
</dbReference>
<evidence type="ECO:0000313" key="1">
    <source>
        <dbReference type="EMBL" id="WXB00794.1"/>
    </source>
</evidence>
<dbReference type="EMBL" id="CP089983">
    <property type="protein sequence ID" value="WXB00794.1"/>
    <property type="molecule type" value="Genomic_DNA"/>
</dbReference>
<organism evidence="1 2">
    <name type="scientific">Pendulispora rubella</name>
    <dbReference type="NCBI Taxonomy" id="2741070"/>
    <lineage>
        <taxon>Bacteria</taxon>
        <taxon>Pseudomonadati</taxon>
        <taxon>Myxococcota</taxon>
        <taxon>Myxococcia</taxon>
        <taxon>Myxococcales</taxon>
        <taxon>Sorangiineae</taxon>
        <taxon>Pendulisporaceae</taxon>
        <taxon>Pendulispora</taxon>
    </lineage>
</organism>
<proteinExistence type="predicted"/>
<gene>
    <name evidence="1" type="ORF">LVJ94_28190</name>
</gene>
<evidence type="ECO:0000313" key="2">
    <source>
        <dbReference type="Proteomes" id="UP001374803"/>
    </source>
</evidence>
<dbReference type="RefSeq" id="WP_394830396.1">
    <property type="nucleotide sequence ID" value="NZ_CP089929.1"/>
</dbReference>
<accession>A0ABZ2KU33</accession>
<sequence>MPYRDPYTPLPTCSACSAKVPSSEILFSDDGSLVCRRCRGIEDARKQILRAYDPGDETSRREVLEREYAELEKATAPPPPLVRGLVPCAKCQRSVHRSELARNDRNEPVCRQCRWKTKKERPES</sequence>
<name>A0ABZ2KU33_9BACT</name>
<reference evidence="1" key="1">
    <citation type="submission" date="2021-12" db="EMBL/GenBank/DDBJ databases">
        <title>Discovery of the Pendulisporaceae a myxobacterial family with distinct sporulation behavior and unique specialized metabolism.</title>
        <authorList>
            <person name="Garcia R."/>
            <person name="Popoff A."/>
            <person name="Bader C.D."/>
            <person name="Loehr J."/>
            <person name="Walesch S."/>
            <person name="Walt C."/>
            <person name="Boldt J."/>
            <person name="Bunk B."/>
            <person name="Haeckl F.J.F.P.J."/>
            <person name="Gunesch A.P."/>
            <person name="Birkelbach J."/>
            <person name="Nuebel U."/>
            <person name="Pietschmann T."/>
            <person name="Bach T."/>
            <person name="Mueller R."/>
        </authorList>
    </citation>
    <scope>NUCLEOTIDE SEQUENCE</scope>
    <source>
        <strain evidence="1">MSr11367</strain>
    </source>
</reference>